<keyword evidence="2" id="KW-0813">Transport</keyword>
<keyword evidence="5 7" id="KW-1133">Transmembrane helix</keyword>
<dbReference type="EMBL" id="BARS01050515">
    <property type="protein sequence ID" value="GAG49143.1"/>
    <property type="molecule type" value="Genomic_DNA"/>
</dbReference>
<organism evidence="9">
    <name type="scientific">marine sediment metagenome</name>
    <dbReference type="NCBI Taxonomy" id="412755"/>
    <lineage>
        <taxon>unclassified sequences</taxon>
        <taxon>metagenomes</taxon>
        <taxon>ecological metagenomes</taxon>
    </lineage>
</organism>
<feature type="transmembrane region" description="Helical" evidence="7">
    <location>
        <begin position="126"/>
        <end position="153"/>
    </location>
</feature>
<accession>X0YKR0</accession>
<dbReference type="Pfam" id="PF00528">
    <property type="entry name" value="BPD_transp_1"/>
    <property type="match status" value="1"/>
</dbReference>
<feature type="transmembrane region" description="Helical" evidence="7">
    <location>
        <begin position="84"/>
        <end position="106"/>
    </location>
</feature>
<keyword evidence="6 7" id="KW-0472">Membrane</keyword>
<proteinExistence type="predicted"/>
<evidence type="ECO:0000256" key="3">
    <source>
        <dbReference type="ARBA" id="ARBA00022475"/>
    </source>
</evidence>
<evidence type="ECO:0000256" key="4">
    <source>
        <dbReference type="ARBA" id="ARBA00022692"/>
    </source>
</evidence>
<keyword evidence="4 7" id="KW-0812">Transmembrane</keyword>
<dbReference type="SUPFAM" id="SSF161098">
    <property type="entry name" value="MetI-like"/>
    <property type="match status" value="1"/>
</dbReference>
<dbReference type="InterPro" id="IPR050366">
    <property type="entry name" value="BP-dependent_transpt_permease"/>
</dbReference>
<reference evidence="9" key="1">
    <citation type="journal article" date="2014" name="Front. Microbiol.">
        <title>High frequency of phylogenetically diverse reductive dehalogenase-homologous genes in deep subseafloor sedimentary metagenomes.</title>
        <authorList>
            <person name="Kawai M."/>
            <person name="Futagami T."/>
            <person name="Toyoda A."/>
            <person name="Takaki Y."/>
            <person name="Nishi S."/>
            <person name="Hori S."/>
            <person name="Arai W."/>
            <person name="Tsubouchi T."/>
            <person name="Morono Y."/>
            <person name="Uchiyama I."/>
            <person name="Ito T."/>
            <person name="Fujiyama A."/>
            <person name="Inagaki F."/>
            <person name="Takami H."/>
        </authorList>
    </citation>
    <scope>NUCLEOTIDE SEQUENCE</scope>
    <source>
        <strain evidence="9">Expedition CK06-06</strain>
    </source>
</reference>
<evidence type="ECO:0000256" key="5">
    <source>
        <dbReference type="ARBA" id="ARBA00022989"/>
    </source>
</evidence>
<dbReference type="AlphaFoldDB" id="X0YKR0"/>
<name>X0YKR0_9ZZZZ</name>
<feature type="non-terminal residue" evidence="9">
    <location>
        <position position="197"/>
    </location>
</feature>
<dbReference type="CDD" id="cd06261">
    <property type="entry name" value="TM_PBP2"/>
    <property type="match status" value="1"/>
</dbReference>
<dbReference type="PANTHER" id="PTHR43386">
    <property type="entry name" value="OLIGOPEPTIDE TRANSPORT SYSTEM PERMEASE PROTEIN APPC"/>
    <property type="match status" value="1"/>
</dbReference>
<comment type="subcellular location">
    <subcellularLocation>
        <location evidence="1">Cell membrane</location>
        <topology evidence="1">Multi-pass membrane protein</topology>
    </subcellularLocation>
</comment>
<dbReference type="PROSITE" id="PS50928">
    <property type="entry name" value="ABC_TM1"/>
    <property type="match status" value="1"/>
</dbReference>
<dbReference type="InterPro" id="IPR000515">
    <property type="entry name" value="MetI-like"/>
</dbReference>
<sequence>MYVDRLRYEEVQNLAEIALSEKEEYEFRLHIRLEPKSESATCEIDLMRGNFQVLGTVFGILGVDKFGADIFSQMVYGSRISLSIGLLAAVLVTTIGIIVGVTAGYFGGVVDEFLMRLVDVLLSLPWLPLLIALVALFGKNVFYIVLLIVLFGWTGLARTIRSQVLSLREMAFIEAARASGASRPYIIFRHIVPNILP</sequence>
<comment type="caution">
    <text evidence="9">The sequence shown here is derived from an EMBL/GenBank/DDBJ whole genome shotgun (WGS) entry which is preliminary data.</text>
</comment>
<dbReference type="GO" id="GO:0055085">
    <property type="term" value="P:transmembrane transport"/>
    <property type="evidence" value="ECO:0007669"/>
    <property type="project" value="InterPro"/>
</dbReference>
<evidence type="ECO:0000256" key="2">
    <source>
        <dbReference type="ARBA" id="ARBA00022448"/>
    </source>
</evidence>
<evidence type="ECO:0000256" key="7">
    <source>
        <dbReference type="SAM" id="Phobius"/>
    </source>
</evidence>
<evidence type="ECO:0000313" key="9">
    <source>
        <dbReference type="EMBL" id="GAG49143.1"/>
    </source>
</evidence>
<keyword evidence="3" id="KW-1003">Cell membrane</keyword>
<dbReference type="Gene3D" id="1.10.3720.10">
    <property type="entry name" value="MetI-like"/>
    <property type="match status" value="1"/>
</dbReference>
<protein>
    <recommendedName>
        <fullName evidence="8">ABC transmembrane type-1 domain-containing protein</fullName>
    </recommendedName>
</protein>
<feature type="domain" description="ABC transmembrane type-1" evidence="8">
    <location>
        <begin position="78"/>
        <end position="197"/>
    </location>
</feature>
<dbReference type="PANTHER" id="PTHR43386:SF1">
    <property type="entry name" value="D,D-DIPEPTIDE TRANSPORT SYSTEM PERMEASE PROTEIN DDPC-RELATED"/>
    <property type="match status" value="1"/>
</dbReference>
<gene>
    <name evidence="9" type="ORF">S01H1_75402</name>
</gene>
<dbReference type="InterPro" id="IPR035906">
    <property type="entry name" value="MetI-like_sf"/>
</dbReference>
<dbReference type="GO" id="GO:0005886">
    <property type="term" value="C:plasma membrane"/>
    <property type="evidence" value="ECO:0007669"/>
    <property type="project" value="UniProtKB-SubCell"/>
</dbReference>
<evidence type="ECO:0000256" key="6">
    <source>
        <dbReference type="ARBA" id="ARBA00023136"/>
    </source>
</evidence>
<evidence type="ECO:0000259" key="8">
    <source>
        <dbReference type="PROSITE" id="PS50928"/>
    </source>
</evidence>
<evidence type="ECO:0000256" key="1">
    <source>
        <dbReference type="ARBA" id="ARBA00004651"/>
    </source>
</evidence>